<keyword evidence="1" id="KW-1133">Transmembrane helix</keyword>
<protein>
    <recommendedName>
        <fullName evidence="4">PepSY domain-containing protein</fullName>
    </recommendedName>
</protein>
<keyword evidence="1" id="KW-0472">Membrane</keyword>
<dbReference type="AlphaFoldDB" id="A0A176XID3"/>
<dbReference type="PANTHER" id="PTHR34219">
    <property type="entry name" value="IRON-REGULATED INNER MEMBRANE PROTEIN-RELATED"/>
    <property type="match status" value="1"/>
</dbReference>
<evidence type="ECO:0008006" key="4">
    <source>
        <dbReference type="Google" id="ProtNLM"/>
    </source>
</evidence>
<accession>A0A176XID3</accession>
<dbReference type="Proteomes" id="UP000077098">
    <property type="component" value="Unassembled WGS sequence"/>
</dbReference>
<evidence type="ECO:0000256" key="1">
    <source>
        <dbReference type="SAM" id="Phobius"/>
    </source>
</evidence>
<name>A0A176XID3_AGRTU</name>
<reference evidence="2 3" key="1">
    <citation type="submission" date="2016-05" db="EMBL/GenBank/DDBJ databases">
        <authorList>
            <person name="Lavstsen T."/>
            <person name="Jespersen J.S."/>
        </authorList>
    </citation>
    <scope>NUCLEOTIDE SEQUENCE [LARGE SCALE GENOMIC DNA]</scope>
    <source>
        <strain evidence="2 3">KCJ1736</strain>
    </source>
</reference>
<dbReference type="Pfam" id="PF03929">
    <property type="entry name" value="PepSY_TM"/>
    <property type="match status" value="1"/>
</dbReference>
<feature type="transmembrane region" description="Helical" evidence="1">
    <location>
        <begin position="195"/>
        <end position="216"/>
    </location>
</feature>
<dbReference type="InterPro" id="IPR005625">
    <property type="entry name" value="PepSY-ass_TM"/>
</dbReference>
<feature type="transmembrane region" description="Helical" evidence="1">
    <location>
        <begin position="28"/>
        <end position="50"/>
    </location>
</feature>
<feature type="transmembrane region" description="Helical" evidence="1">
    <location>
        <begin position="373"/>
        <end position="394"/>
    </location>
</feature>
<dbReference type="PANTHER" id="PTHR34219:SF1">
    <property type="entry name" value="PEPSY DOMAIN-CONTAINING PROTEIN"/>
    <property type="match status" value="1"/>
</dbReference>
<evidence type="ECO:0000313" key="3">
    <source>
        <dbReference type="Proteomes" id="UP000077098"/>
    </source>
</evidence>
<evidence type="ECO:0000313" key="2">
    <source>
        <dbReference type="EMBL" id="OAE49100.1"/>
    </source>
</evidence>
<feature type="transmembrane region" description="Helical" evidence="1">
    <location>
        <begin position="155"/>
        <end position="175"/>
    </location>
</feature>
<feature type="transmembrane region" description="Helical" evidence="1">
    <location>
        <begin position="414"/>
        <end position="441"/>
    </location>
</feature>
<gene>
    <name evidence="2" type="ORF">A7J57_00240</name>
</gene>
<proteinExistence type="predicted"/>
<organism evidence="2 3">
    <name type="scientific">Agrobacterium tumefaciens</name>
    <dbReference type="NCBI Taxonomy" id="358"/>
    <lineage>
        <taxon>Bacteria</taxon>
        <taxon>Pseudomonadati</taxon>
        <taxon>Pseudomonadota</taxon>
        <taxon>Alphaproteobacteria</taxon>
        <taxon>Hyphomicrobiales</taxon>
        <taxon>Rhizobiaceae</taxon>
        <taxon>Rhizobium/Agrobacterium group</taxon>
        <taxon>Agrobacterium</taxon>
        <taxon>Agrobacterium tumefaciens complex</taxon>
    </lineage>
</organism>
<sequence length="456" mass="50962">MEPAKMDIDAQQDTSQISVYRAIWRWHFYAGLLILPAVLNLAITGSLYLFKDEINNNFFSYRYNISLADKRLEPQAIVQNAVNALPGSTATAYRSPPSETRSAIVTVKHEGVSTLVFVDPYNGKILDQVRADQEFNYVVKRIHSWAYFGDWMNKLIEISGGFTMVLVVTGIYLWWPRHQSGGILSIRGNPSRRVFWRDLHAVTGAFAGVLIFFLALSGMPWTGVWGSNFSKWANERNLGYPVQLWDDVPKSAKVSDDLLSNVGWTVERAPVPLSVTDRAGAQQPVGLNLIVRQAKAAGISEGFEVALPTDPAGVYSAAIYPDDVSGQRMIHFDQYSGKPLVDLSYAQYPVFGKTIEWGISVHQGQEYGRINQLAMLGTCLVLILMSVAGVNMWWKRRPARSLGVPPKPHSRSVYTWLWVIAAIFSVMFPLSGLAILVMIAVDQILIRLIRQIQQLA</sequence>
<keyword evidence="1" id="KW-0812">Transmembrane</keyword>
<comment type="caution">
    <text evidence="2">The sequence shown here is derived from an EMBL/GenBank/DDBJ whole genome shotgun (WGS) entry which is preliminary data.</text>
</comment>
<dbReference type="EMBL" id="LXPS01000003">
    <property type="protein sequence ID" value="OAE49100.1"/>
    <property type="molecule type" value="Genomic_DNA"/>
</dbReference>